<dbReference type="PANTHER" id="PTHR45588">
    <property type="entry name" value="TPR DOMAIN-CONTAINING PROTEIN"/>
    <property type="match status" value="1"/>
</dbReference>
<dbReference type="InterPro" id="IPR049326">
    <property type="entry name" value="Rhodopsin_dom_fungi"/>
</dbReference>
<dbReference type="PROSITE" id="PS50005">
    <property type="entry name" value="TPR"/>
    <property type="match status" value="1"/>
</dbReference>
<gene>
    <name evidence="5" type="ORF">E8E12_002340</name>
</gene>
<comment type="caution">
    <text evidence="5">The sequence shown here is derived from an EMBL/GenBank/DDBJ whole genome shotgun (WGS) entry which is preliminary data.</text>
</comment>
<reference evidence="5" key="1">
    <citation type="submission" date="2019-04" db="EMBL/GenBank/DDBJ databases">
        <title>Sequencing of skin fungus with MAO and IRED activity.</title>
        <authorList>
            <person name="Marsaioli A.J."/>
            <person name="Bonatto J.M.C."/>
            <person name="Reis Junior O."/>
        </authorList>
    </citation>
    <scope>NUCLEOTIDE SEQUENCE</scope>
    <source>
        <strain evidence="5">28M1</strain>
    </source>
</reference>
<feature type="transmembrane region" description="Helical" evidence="3">
    <location>
        <begin position="612"/>
        <end position="634"/>
    </location>
</feature>
<evidence type="ECO:0000256" key="1">
    <source>
        <dbReference type="PROSITE-ProRule" id="PRU00339"/>
    </source>
</evidence>
<dbReference type="InterPro" id="IPR019734">
    <property type="entry name" value="TPR_rpt"/>
</dbReference>
<keyword evidence="1" id="KW-0802">TPR repeat</keyword>
<protein>
    <recommendedName>
        <fullName evidence="4">Rhodopsin domain-containing protein</fullName>
    </recommendedName>
</protein>
<organism evidence="5 6">
    <name type="scientific">Didymella heteroderae</name>
    <dbReference type="NCBI Taxonomy" id="1769908"/>
    <lineage>
        <taxon>Eukaryota</taxon>
        <taxon>Fungi</taxon>
        <taxon>Dikarya</taxon>
        <taxon>Ascomycota</taxon>
        <taxon>Pezizomycotina</taxon>
        <taxon>Dothideomycetes</taxon>
        <taxon>Pleosporomycetidae</taxon>
        <taxon>Pleosporales</taxon>
        <taxon>Pleosporineae</taxon>
        <taxon>Didymellaceae</taxon>
        <taxon>Didymella</taxon>
    </lineage>
</organism>
<sequence length="886" mass="99848">MGTASKSYQYNLGAYHRKITTANAAAQVWFDRGLIWSYAFHHEESARCFEKAIAEDPGCAMAYWGLAFALGPNYNKPWDLFDEKELKTTLQTIEYALTEAKDHAPDSTELEQALIEAIQSRVPKGLQEHDFKACNEAYAKAMESVYDKFSDDLDVTALFADSVMNLSAWDLWDLKTGNPTPGSRSLEVKGFLEKALKQDHVYKHPGILHLYIHLMEMSSTPEVALVAADHLRNLIPDAGHLVHMPSHLDILVGDYRRAIASNFDACLADEKYHNEHGGDNFYSFYRMHDYHSLIYAAMFAGQSEVALEAVSRMERSLPASLLSIESPPMADWLENFSSVRVHVLVRFGRWQDLLSLPFPNDRNLYCVTIAMIHYGRGVAYAATGDVDKALKERAAMEEAVKRIPSSRICGDFPNKSNVVLKVGEAMLDGEIAYRQGDYDVAFRHLEEAIKRDDALTYAEPWPWMQPTRHAYAALLMEQGRIQDAAAAYKADLGFDDTLPRARQHPNNVWALHGYHECLVKLEREDEAGIAFGWDDFFMVIALMFHVMFATCAIGGIHYGTGRHMINLSQDNIVKAMRYWWLCYVAYCWAMIFCKISIGLFLLRITIKPLQRWIIYTVMGLTVLTGLVFFFVTLLQCNPISYFWDKFSQTGTCVPIDVIIALTFLYSVISVICDFTFALLPIFLVWNLNMSGRTKVLLVPILGMACVASIAVLCRMAYVMDFKNPDFLWATVDIAIWSDTEQALGITAASLATLRPLYRQLAAKLGISTNGGGESGKDTPKWYGAPSTVKVSKRKSLWNIGTLMRTEKGGTVRDREEDYGMGSLQPIRLRDDLVDDSQVEKSDKGFQTWTVSAGGKSFDEERGVPPVPTGKITMQKDVVQESERRSF</sequence>
<evidence type="ECO:0000313" key="6">
    <source>
        <dbReference type="Proteomes" id="UP000758155"/>
    </source>
</evidence>
<dbReference type="Proteomes" id="UP000758155">
    <property type="component" value="Unassembled WGS sequence"/>
</dbReference>
<dbReference type="EMBL" id="SWKV01000010">
    <property type="protein sequence ID" value="KAF3043967.1"/>
    <property type="molecule type" value="Genomic_DNA"/>
</dbReference>
<keyword evidence="3" id="KW-0812">Transmembrane</keyword>
<evidence type="ECO:0000259" key="4">
    <source>
        <dbReference type="Pfam" id="PF20684"/>
    </source>
</evidence>
<feature type="transmembrane region" description="Helical" evidence="3">
    <location>
        <begin position="695"/>
        <end position="717"/>
    </location>
</feature>
<dbReference type="SMART" id="SM00028">
    <property type="entry name" value="TPR"/>
    <property type="match status" value="3"/>
</dbReference>
<feature type="transmembrane region" description="Helical" evidence="3">
    <location>
        <begin position="655"/>
        <end position="683"/>
    </location>
</feature>
<keyword evidence="6" id="KW-1185">Reference proteome</keyword>
<feature type="region of interest" description="Disordered" evidence="2">
    <location>
        <begin position="849"/>
        <end position="886"/>
    </location>
</feature>
<keyword evidence="3" id="KW-1133">Transmembrane helix</keyword>
<accession>A0A9P5C3S0</accession>
<keyword evidence="3" id="KW-0472">Membrane</keyword>
<dbReference type="SUPFAM" id="SSF48452">
    <property type="entry name" value="TPR-like"/>
    <property type="match status" value="2"/>
</dbReference>
<feature type="repeat" description="TPR" evidence="1">
    <location>
        <begin position="26"/>
        <end position="59"/>
    </location>
</feature>
<feature type="transmembrane region" description="Helical" evidence="3">
    <location>
        <begin position="578"/>
        <end position="606"/>
    </location>
</feature>
<feature type="domain" description="Rhodopsin" evidence="4">
    <location>
        <begin position="530"/>
        <end position="758"/>
    </location>
</feature>
<feature type="compositionally biased region" description="Basic and acidic residues" evidence="2">
    <location>
        <begin position="877"/>
        <end position="886"/>
    </location>
</feature>
<evidence type="ECO:0000256" key="3">
    <source>
        <dbReference type="SAM" id="Phobius"/>
    </source>
</evidence>
<evidence type="ECO:0000313" key="5">
    <source>
        <dbReference type="EMBL" id="KAF3043967.1"/>
    </source>
</evidence>
<dbReference type="Pfam" id="PF20684">
    <property type="entry name" value="Fung_rhodopsin"/>
    <property type="match status" value="1"/>
</dbReference>
<proteinExistence type="predicted"/>
<dbReference type="PANTHER" id="PTHR45588:SF1">
    <property type="entry name" value="WW DOMAIN-CONTAINING PROTEIN"/>
    <property type="match status" value="1"/>
</dbReference>
<dbReference type="InterPro" id="IPR011990">
    <property type="entry name" value="TPR-like_helical_dom_sf"/>
</dbReference>
<dbReference type="Gene3D" id="1.25.40.10">
    <property type="entry name" value="Tetratricopeptide repeat domain"/>
    <property type="match status" value="2"/>
</dbReference>
<evidence type="ECO:0000256" key="2">
    <source>
        <dbReference type="SAM" id="MobiDB-lite"/>
    </source>
</evidence>
<dbReference type="AlphaFoldDB" id="A0A9P5C3S0"/>
<name>A0A9P5C3S0_9PLEO</name>
<dbReference type="OrthoDB" id="414774at2759"/>
<feature type="transmembrane region" description="Helical" evidence="3">
    <location>
        <begin position="536"/>
        <end position="558"/>
    </location>
</feature>